<dbReference type="RefSeq" id="WP_232023073.1">
    <property type="nucleotide sequence ID" value="NZ_JASPER010000008.1"/>
</dbReference>
<feature type="region of interest" description="Disordered" evidence="1">
    <location>
        <begin position="212"/>
        <end position="249"/>
    </location>
</feature>
<dbReference type="Pfam" id="PF13683">
    <property type="entry name" value="rve_3"/>
    <property type="match status" value="1"/>
</dbReference>
<dbReference type="KEGG" id="avc:NCTC10951_02502"/>
<dbReference type="GO" id="GO:0015074">
    <property type="term" value="P:DNA integration"/>
    <property type="evidence" value="ECO:0007669"/>
    <property type="project" value="InterPro"/>
</dbReference>
<proteinExistence type="predicted"/>
<feature type="compositionally biased region" description="Basic residues" evidence="1">
    <location>
        <begin position="240"/>
        <end position="249"/>
    </location>
</feature>
<dbReference type="EMBL" id="LR134477">
    <property type="protein sequence ID" value="VEI18041.1"/>
    <property type="molecule type" value="Genomic_DNA"/>
</dbReference>
<reference evidence="3 4" key="1">
    <citation type="submission" date="2018-12" db="EMBL/GenBank/DDBJ databases">
        <authorList>
            <consortium name="Pathogen Informatics"/>
        </authorList>
    </citation>
    <scope>NUCLEOTIDE SEQUENCE [LARGE SCALE GENOMIC DNA]</scope>
    <source>
        <strain evidence="3 4">NCTC10951</strain>
    </source>
</reference>
<dbReference type="PANTHER" id="PTHR35004">
    <property type="entry name" value="TRANSPOSASE RV3428C-RELATED"/>
    <property type="match status" value="1"/>
</dbReference>
<dbReference type="PROSITE" id="PS50994">
    <property type="entry name" value="INTEGRASE"/>
    <property type="match status" value="1"/>
</dbReference>
<evidence type="ECO:0000313" key="4">
    <source>
        <dbReference type="Proteomes" id="UP000268658"/>
    </source>
</evidence>
<dbReference type="PANTHER" id="PTHR35004:SF7">
    <property type="entry name" value="INTEGRASE PROTEIN"/>
    <property type="match status" value="1"/>
</dbReference>
<accession>A0A3S4VYQ2</accession>
<dbReference type="SUPFAM" id="SSF53098">
    <property type="entry name" value="Ribonuclease H-like"/>
    <property type="match status" value="1"/>
</dbReference>
<dbReference type="Gene3D" id="3.30.420.10">
    <property type="entry name" value="Ribonuclease H-like superfamily/Ribonuclease H"/>
    <property type="match status" value="1"/>
</dbReference>
<dbReference type="InterPro" id="IPR036397">
    <property type="entry name" value="RNaseH_sf"/>
</dbReference>
<evidence type="ECO:0000259" key="2">
    <source>
        <dbReference type="PROSITE" id="PS50994"/>
    </source>
</evidence>
<dbReference type="Proteomes" id="UP000268658">
    <property type="component" value="Chromosome"/>
</dbReference>
<name>A0A3S4VYQ2_ACTVI</name>
<dbReference type="InterPro" id="IPR001584">
    <property type="entry name" value="Integrase_cat-core"/>
</dbReference>
<dbReference type="GO" id="GO:0003676">
    <property type="term" value="F:nucleic acid binding"/>
    <property type="evidence" value="ECO:0007669"/>
    <property type="project" value="InterPro"/>
</dbReference>
<protein>
    <submittedName>
        <fullName evidence="3">Integrase core domain</fullName>
    </submittedName>
</protein>
<feature type="domain" description="Integrase catalytic" evidence="2">
    <location>
        <begin position="1"/>
        <end position="121"/>
    </location>
</feature>
<sequence>MAGTRSVLEEAFTTWGRPAAIGSDNAAAFNTSRTAGPGATEKWLASQGIRPISGRVGHPQTQGKVERSHQPAATWLRAHPASTLAELNTELDHFTSYYNTERQHQGHGAALTPLRVWTQTPRALASPAPIDLERLPAGGGPISLPDPTGPAGSDSAVDRARRTVMSNGTVSYKNRALSLGKPMSGTEVTLIEYPTRLDIYDHHQRRVVSLPWPQPTQRQQGNRATIDTRKLPYRLIPQPPRRRRTSHKS</sequence>
<organism evidence="3 4">
    <name type="scientific">Actinomyces viscosus</name>
    <dbReference type="NCBI Taxonomy" id="1656"/>
    <lineage>
        <taxon>Bacteria</taxon>
        <taxon>Bacillati</taxon>
        <taxon>Actinomycetota</taxon>
        <taxon>Actinomycetes</taxon>
        <taxon>Actinomycetales</taxon>
        <taxon>Actinomycetaceae</taxon>
        <taxon>Actinomyces</taxon>
    </lineage>
</organism>
<dbReference type="AlphaFoldDB" id="A0A3S4VYQ2"/>
<dbReference type="InterPro" id="IPR012337">
    <property type="entry name" value="RNaseH-like_sf"/>
</dbReference>
<feature type="compositionally biased region" description="Polar residues" evidence="1">
    <location>
        <begin position="215"/>
        <end position="225"/>
    </location>
</feature>
<gene>
    <name evidence="3" type="ORF">NCTC10951_02502</name>
</gene>
<evidence type="ECO:0000313" key="3">
    <source>
        <dbReference type="EMBL" id="VEI18041.1"/>
    </source>
</evidence>
<evidence type="ECO:0000256" key="1">
    <source>
        <dbReference type="SAM" id="MobiDB-lite"/>
    </source>
</evidence>